<sequence>MRMMRMAAAVAVAALVPLGLAACSSSGSGTSSGTVKLTVQDYFTAPKPAIDPIYQSCAADGKVSITISHVPGASYITKVLQQSSSHTLPEVLMLDNPDVQQFASTGVLAPLEDYGMTGSGEADGVLAASTYKGKLYGLQPVANSLALFYNTDLFKAANLNPPTTWAELAADAKALTAPGRYGFAFSGINTYEGTWQFMPYMWTNGGSEKDLNSSENTQALQFLTDLVKSGSASKSVVGWNQGDVNNQFIAGKAAMMENGPWNIPALKAATKLHWASVPIPPRDASQTSQAPLGGEAYTVPLNKDKAKMAAAAKFVACLNSDKNQKANAVANMEVPSNKALASEFAAANPDLASIVTIVGNGRARTALLGPDWPAAATKIYTAEQLALTGKATPADAFTQAASQ</sequence>
<dbReference type="RefSeq" id="WP_163288634.1">
    <property type="nucleotide sequence ID" value="NZ_JAAGWY010000001.1"/>
</dbReference>
<dbReference type="EMBL" id="JAAGWY010000001">
    <property type="protein sequence ID" value="NEN05417.1"/>
    <property type="molecule type" value="Genomic_DNA"/>
</dbReference>
<dbReference type="PROSITE" id="PS51257">
    <property type="entry name" value="PROKAR_LIPOPROTEIN"/>
    <property type="match status" value="1"/>
</dbReference>
<organism evidence="5 6">
    <name type="scientific">Leifsonia tongyongensis</name>
    <dbReference type="NCBI Taxonomy" id="1268043"/>
    <lineage>
        <taxon>Bacteria</taxon>
        <taxon>Bacillati</taxon>
        <taxon>Actinomycetota</taxon>
        <taxon>Actinomycetes</taxon>
        <taxon>Micrococcales</taxon>
        <taxon>Microbacteriaceae</taxon>
        <taxon>Leifsonia</taxon>
    </lineage>
</organism>
<evidence type="ECO:0000313" key="6">
    <source>
        <dbReference type="Proteomes" id="UP000474967"/>
    </source>
</evidence>
<dbReference type="CDD" id="cd13585">
    <property type="entry name" value="PBP2_TMBP_like"/>
    <property type="match status" value="1"/>
</dbReference>
<feature type="chain" id="PRO_5038929868" evidence="4">
    <location>
        <begin position="22"/>
        <end position="403"/>
    </location>
</feature>
<dbReference type="Pfam" id="PF13416">
    <property type="entry name" value="SBP_bac_8"/>
    <property type="match status" value="1"/>
</dbReference>
<dbReference type="PANTHER" id="PTHR30061">
    <property type="entry name" value="MALTOSE-BINDING PERIPLASMIC PROTEIN"/>
    <property type="match status" value="1"/>
</dbReference>
<evidence type="ECO:0000313" key="5">
    <source>
        <dbReference type="EMBL" id="NEN05417.1"/>
    </source>
</evidence>
<dbReference type="InterPro" id="IPR006059">
    <property type="entry name" value="SBP"/>
</dbReference>
<evidence type="ECO:0000256" key="3">
    <source>
        <dbReference type="ARBA" id="ARBA00022729"/>
    </source>
</evidence>
<dbReference type="Proteomes" id="UP000474967">
    <property type="component" value="Unassembled WGS sequence"/>
</dbReference>
<dbReference type="Gene3D" id="3.40.190.10">
    <property type="entry name" value="Periplasmic binding protein-like II"/>
    <property type="match status" value="2"/>
</dbReference>
<evidence type="ECO:0000256" key="4">
    <source>
        <dbReference type="SAM" id="SignalP"/>
    </source>
</evidence>
<dbReference type="GO" id="GO:0055052">
    <property type="term" value="C:ATP-binding cassette (ABC) transporter complex, substrate-binding subunit-containing"/>
    <property type="evidence" value="ECO:0007669"/>
    <property type="project" value="TreeGrafter"/>
</dbReference>
<dbReference type="GO" id="GO:0015768">
    <property type="term" value="P:maltose transport"/>
    <property type="evidence" value="ECO:0007669"/>
    <property type="project" value="TreeGrafter"/>
</dbReference>
<keyword evidence="2" id="KW-0813">Transport</keyword>
<protein>
    <submittedName>
        <fullName evidence="5">Sugar ABC transporter substrate-binding protein</fullName>
    </submittedName>
</protein>
<dbReference type="GO" id="GO:1901982">
    <property type="term" value="F:maltose binding"/>
    <property type="evidence" value="ECO:0007669"/>
    <property type="project" value="TreeGrafter"/>
</dbReference>
<reference evidence="5 6" key="1">
    <citation type="journal article" date="2014" name="J. Microbiol.">
        <title>Diaminobutyricibacter tongyongensis gen. nov., sp. nov. and Homoserinibacter gongjuensis gen. nov., sp. nov. belong to the family Microbacteriaceae.</title>
        <authorList>
            <person name="Kim S.J."/>
            <person name="Ahn J.H."/>
            <person name="Weon H.Y."/>
            <person name="Hamada M."/>
            <person name="Suzuki K."/>
            <person name="Kwon S.W."/>
        </authorList>
    </citation>
    <scope>NUCLEOTIDE SEQUENCE [LARGE SCALE GENOMIC DNA]</scope>
    <source>
        <strain evidence="5 6">NBRC 108724</strain>
    </source>
</reference>
<dbReference type="GO" id="GO:0042956">
    <property type="term" value="P:maltodextrin transmembrane transport"/>
    <property type="evidence" value="ECO:0007669"/>
    <property type="project" value="TreeGrafter"/>
</dbReference>
<name>A0A6L9XW18_9MICO</name>
<dbReference type="SUPFAM" id="SSF53850">
    <property type="entry name" value="Periplasmic binding protein-like II"/>
    <property type="match status" value="1"/>
</dbReference>
<dbReference type="PANTHER" id="PTHR30061:SF50">
    <property type="entry name" value="MALTOSE_MALTODEXTRIN-BINDING PERIPLASMIC PROTEIN"/>
    <property type="match status" value="1"/>
</dbReference>
<evidence type="ECO:0000256" key="2">
    <source>
        <dbReference type="ARBA" id="ARBA00022448"/>
    </source>
</evidence>
<comment type="caution">
    <text evidence="5">The sequence shown here is derived from an EMBL/GenBank/DDBJ whole genome shotgun (WGS) entry which is preliminary data.</text>
</comment>
<accession>A0A6L9XW18</accession>
<evidence type="ECO:0000256" key="1">
    <source>
        <dbReference type="ARBA" id="ARBA00008520"/>
    </source>
</evidence>
<keyword evidence="6" id="KW-1185">Reference proteome</keyword>
<keyword evidence="3 4" id="KW-0732">Signal</keyword>
<feature type="signal peptide" evidence="4">
    <location>
        <begin position="1"/>
        <end position="21"/>
    </location>
</feature>
<dbReference type="AlphaFoldDB" id="A0A6L9XW18"/>
<proteinExistence type="inferred from homology"/>
<gene>
    <name evidence="5" type="ORF">G3T36_05990</name>
</gene>
<comment type="similarity">
    <text evidence="1">Belongs to the bacterial solute-binding protein 1 family.</text>
</comment>